<feature type="compositionally biased region" description="Basic and acidic residues" evidence="1">
    <location>
        <begin position="71"/>
        <end position="81"/>
    </location>
</feature>
<organism evidence="2 3">
    <name type="scientific">Exophiala dermatitidis</name>
    <name type="common">Black yeast-like fungus</name>
    <name type="synonym">Wangiella dermatitidis</name>
    <dbReference type="NCBI Taxonomy" id="5970"/>
    <lineage>
        <taxon>Eukaryota</taxon>
        <taxon>Fungi</taxon>
        <taxon>Dikarya</taxon>
        <taxon>Ascomycota</taxon>
        <taxon>Pezizomycotina</taxon>
        <taxon>Eurotiomycetes</taxon>
        <taxon>Chaetothyriomycetidae</taxon>
        <taxon>Chaetothyriales</taxon>
        <taxon>Herpotrichiellaceae</taxon>
        <taxon>Exophiala</taxon>
    </lineage>
</organism>
<feature type="region of interest" description="Disordered" evidence="1">
    <location>
        <begin position="71"/>
        <end position="91"/>
    </location>
</feature>
<proteinExistence type="predicted"/>
<evidence type="ECO:0000256" key="1">
    <source>
        <dbReference type="SAM" id="MobiDB-lite"/>
    </source>
</evidence>
<dbReference type="Proteomes" id="UP001161757">
    <property type="component" value="Unassembled WGS sequence"/>
</dbReference>
<dbReference type="EMBL" id="JAJGCB010000007">
    <property type="protein sequence ID" value="KAJ8991674.1"/>
    <property type="molecule type" value="Genomic_DNA"/>
</dbReference>
<protein>
    <submittedName>
        <fullName evidence="2">Uncharacterized protein</fullName>
    </submittedName>
</protein>
<dbReference type="AlphaFoldDB" id="A0AAN6EVU9"/>
<evidence type="ECO:0000313" key="2">
    <source>
        <dbReference type="EMBL" id="KAJ8991674.1"/>
    </source>
</evidence>
<accession>A0AAN6EVU9</accession>
<comment type="caution">
    <text evidence="2">The sequence shown here is derived from an EMBL/GenBank/DDBJ whole genome shotgun (WGS) entry which is preliminary data.</text>
</comment>
<name>A0AAN6EVU9_EXODE</name>
<reference evidence="2" key="1">
    <citation type="submission" date="2023-01" db="EMBL/GenBank/DDBJ databases">
        <title>Exophiala dermititidis isolated from Cystic Fibrosis Patient.</title>
        <authorList>
            <person name="Kurbessoian T."/>
            <person name="Crocker A."/>
            <person name="Murante D."/>
            <person name="Hogan D.A."/>
            <person name="Stajich J.E."/>
        </authorList>
    </citation>
    <scope>NUCLEOTIDE SEQUENCE</scope>
    <source>
        <strain evidence="2">Ex8</strain>
    </source>
</reference>
<evidence type="ECO:0000313" key="3">
    <source>
        <dbReference type="Proteomes" id="UP001161757"/>
    </source>
</evidence>
<gene>
    <name evidence="2" type="ORF">HRR80_004296</name>
</gene>
<sequence>MFGLTCVGIGGAPKSSESGILGVAVGAKVETTATAERHAVRLERVAAQRRTSICLKEGKKEEYNTKMLNEIRDAPDAEQPSRTKRRSQAAVCGKEIVDRDLSESTPGCE</sequence>